<dbReference type="Pfam" id="PF00185">
    <property type="entry name" value="OTCace"/>
    <property type="match status" value="1"/>
</dbReference>
<dbReference type="GO" id="GO:0004585">
    <property type="term" value="F:ornithine carbamoyltransferase activity"/>
    <property type="evidence" value="ECO:0007669"/>
    <property type="project" value="UniProtKB-UniRule"/>
</dbReference>
<feature type="domain" description="Aspartate/ornithine carbamoyltransferase Asp/Orn-binding" evidence="7">
    <location>
        <begin position="149"/>
        <end position="300"/>
    </location>
</feature>
<proteinExistence type="inferred from homology"/>
<dbReference type="GO" id="GO:0019240">
    <property type="term" value="P:citrulline biosynthetic process"/>
    <property type="evidence" value="ECO:0007669"/>
    <property type="project" value="TreeGrafter"/>
</dbReference>
<dbReference type="InterPro" id="IPR006130">
    <property type="entry name" value="Asp/Orn_carbamoylTrfase"/>
</dbReference>
<dbReference type="Proteomes" id="UP000094828">
    <property type="component" value="Unassembled WGS sequence"/>
</dbReference>
<dbReference type="PRINTS" id="PR00100">
    <property type="entry name" value="AOTCASE"/>
</dbReference>
<dbReference type="AlphaFoldDB" id="A0A1C3ELS4"/>
<dbReference type="InterPro" id="IPR006132">
    <property type="entry name" value="Asp/Orn_carbamoyltranf_P-bd"/>
</dbReference>
<dbReference type="NCBIfam" id="TIGR00658">
    <property type="entry name" value="orni_carb_tr"/>
    <property type="match status" value="1"/>
</dbReference>
<dbReference type="PANTHER" id="PTHR45753">
    <property type="entry name" value="ORNITHINE CARBAMOYLTRANSFERASE, MITOCHONDRIAL"/>
    <property type="match status" value="1"/>
</dbReference>
<organism evidence="9 10">
    <name type="scientific">Planctopirus hydrillae</name>
    <dbReference type="NCBI Taxonomy" id="1841610"/>
    <lineage>
        <taxon>Bacteria</taxon>
        <taxon>Pseudomonadati</taxon>
        <taxon>Planctomycetota</taxon>
        <taxon>Planctomycetia</taxon>
        <taxon>Planctomycetales</taxon>
        <taxon>Planctomycetaceae</taxon>
        <taxon>Planctopirus</taxon>
    </lineage>
</organism>
<evidence type="ECO:0000256" key="2">
    <source>
        <dbReference type="ARBA" id="ARBA00013007"/>
    </source>
</evidence>
<dbReference type="GO" id="GO:0042450">
    <property type="term" value="P:L-arginine biosynthetic process via ornithine"/>
    <property type="evidence" value="ECO:0007669"/>
    <property type="project" value="UniProtKB-UniRule"/>
</dbReference>
<dbReference type="Pfam" id="PF02729">
    <property type="entry name" value="OTCace_N"/>
    <property type="match status" value="1"/>
</dbReference>
<dbReference type="Gene3D" id="3.40.50.1370">
    <property type="entry name" value="Aspartate/ornithine carbamoyltransferase"/>
    <property type="match status" value="2"/>
</dbReference>
<feature type="domain" description="Aspartate/ornithine carbamoyltransferase carbamoyl-P binding" evidence="8">
    <location>
        <begin position="2"/>
        <end position="142"/>
    </location>
</feature>
<evidence type="ECO:0000259" key="8">
    <source>
        <dbReference type="Pfam" id="PF02729"/>
    </source>
</evidence>
<evidence type="ECO:0000313" key="9">
    <source>
        <dbReference type="EMBL" id="ODA34184.1"/>
    </source>
</evidence>
<dbReference type="SUPFAM" id="SSF53671">
    <property type="entry name" value="Aspartate/ornithine carbamoyltransferase"/>
    <property type="match status" value="1"/>
</dbReference>
<dbReference type="RefSeq" id="WP_068846678.1">
    <property type="nucleotide sequence ID" value="NZ_LYDR01000043.1"/>
</dbReference>
<keyword evidence="10" id="KW-1185">Reference proteome</keyword>
<evidence type="ECO:0000256" key="4">
    <source>
        <dbReference type="ARBA" id="ARBA00048772"/>
    </source>
</evidence>
<dbReference type="InterPro" id="IPR002292">
    <property type="entry name" value="Orn/put_carbamltrans"/>
</dbReference>
<comment type="caution">
    <text evidence="9">The sequence shown here is derived from an EMBL/GenBank/DDBJ whole genome shotgun (WGS) entry which is preliminary data.</text>
</comment>
<comment type="catalytic activity">
    <reaction evidence="4">
        <text>carbamoyl phosphate + L-ornithine = L-citrulline + phosphate + H(+)</text>
        <dbReference type="Rhea" id="RHEA:19513"/>
        <dbReference type="ChEBI" id="CHEBI:15378"/>
        <dbReference type="ChEBI" id="CHEBI:43474"/>
        <dbReference type="ChEBI" id="CHEBI:46911"/>
        <dbReference type="ChEBI" id="CHEBI:57743"/>
        <dbReference type="ChEBI" id="CHEBI:58228"/>
        <dbReference type="EC" id="2.1.3.3"/>
    </reaction>
</comment>
<evidence type="ECO:0000256" key="6">
    <source>
        <dbReference type="RuleBase" id="RU003634"/>
    </source>
</evidence>
<evidence type="ECO:0000256" key="5">
    <source>
        <dbReference type="NCBIfam" id="TIGR00658"/>
    </source>
</evidence>
<name>A0A1C3ELS4_9PLAN</name>
<dbReference type="EC" id="2.1.3.3" evidence="2 5"/>
<evidence type="ECO:0000313" key="10">
    <source>
        <dbReference type="Proteomes" id="UP000094828"/>
    </source>
</evidence>
<dbReference type="GO" id="GO:0016597">
    <property type="term" value="F:amino acid binding"/>
    <property type="evidence" value="ECO:0007669"/>
    <property type="project" value="InterPro"/>
</dbReference>
<dbReference type="NCBIfam" id="NF001986">
    <property type="entry name" value="PRK00779.1"/>
    <property type="match status" value="1"/>
</dbReference>
<dbReference type="PANTHER" id="PTHR45753:SF3">
    <property type="entry name" value="ORNITHINE TRANSCARBAMYLASE, MITOCHONDRIAL"/>
    <property type="match status" value="1"/>
</dbReference>
<evidence type="ECO:0000256" key="3">
    <source>
        <dbReference type="ARBA" id="ARBA00022679"/>
    </source>
</evidence>
<sequence>MRHLNALVDLSTTDIEEIFALAKRMKTGVAKGIRPQLMPGRVLTQIFEKPSLRTRLSFDAAMMQLGGSSIFLSAKDAGIGGREAVQDVARVIGGYSDVIALRTFSQQLIDDFVQYAGVPVINGLSDDRHPCQALTDLFTMQEVFGSIAGKKFVFVGDGNNVATSLATCCSMLGVEFVLCAPEEYRLGADFLDRVKSYLPKIHITETSNFAEALKDAAVIYTDVWTSMGQEAEAEARQQVFQPFQVNENLLKLAPASARFMHCLPAKRGKEVTDEIIDGPQSIVFQQAENRMHLAKALILWVLEVNA</sequence>
<evidence type="ECO:0000256" key="1">
    <source>
        <dbReference type="ARBA" id="ARBA00007805"/>
    </source>
</evidence>
<dbReference type="FunFam" id="3.40.50.1370:FF:000008">
    <property type="entry name" value="Ornithine carbamoyltransferase"/>
    <property type="match status" value="1"/>
</dbReference>
<comment type="similarity">
    <text evidence="1">Belongs to the aspartate/ornithine carbamoyltransferase superfamily. OTCase family.</text>
</comment>
<dbReference type="PRINTS" id="PR00102">
    <property type="entry name" value="OTCASE"/>
</dbReference>
<dbReference type="OrthoDB" id="9802587at2"/>
<dbReference type="EMBL" id="LYDR01000043">
    <property type="protein sequence ID" value="ODA34184.1"/>
    <property type="molecule type" value="Genomic_DNA"/>
</dbReference>
<gene>
    <name evidence="9" type="ORF">A6X21_17595</name>
</gene>
<evidence type="ECO:0000259" key="7">
    <source>
        <dbReference type="Pfam" id="PF00185"/>
    </source>
</evidence>
<dbReference type="InterPro" id="IPR036901">
    <property type="entry name" value="Asp/Orn_carbamoylTrfase_sf"/>
</dbReference>
<reference evidence="9 10" key="1">
    <citation type="submission" date="2016-05" db="EMBL/GenBank/DDBJ databases">
        <title>Genomic and physiological characterization of Planctopirus sp. isolated from fresh water lake.</title>
        <authorList>
            <person name="Subhash Y."/>
            <person name="Ramana C."/>
        </authorList>
    </citation>
    <scope>NUCLEOTIDE SEQUENCE [LARGE SCALE GENOMIC DNA]</scope>
    <source>
        <strain evidence="9 10">JC280</strain>
    </source>
</reference>
<dbReference type="STRING" id="1841610.A6X21_17595"/>
<dbReference type="InterPro" id="IPR006131">
    <property type="entry name" value="Asp_carbamoyltransf_Asp/Orn-bd"/>
</dbReference>
<accession>A0A1C3ELS4</accession>
<protein>
    <recommendedName>
        <fullName evidence="2 5">Ornithine carbamoyltransferase</fullName>
        <ecNumber evidence="2 5">2.1.3.3</ecNumber>
    </recommendedName>
</protein>
<keyword evidence="3 6" id="KW-0808">Transferase</keyword>